<gene>
    <name evidence="3" type="ORF">CYME_CMG097C</name>
</gene>
<dbReference type="InterPro" id="IPR001005">
    <property type="entry name" value="SANT/Myb"/>
</dbReference>
<dbReference type="CDD" id="cd00167">
    <property type="entry name" value="SANT"/>
    <property type="match status" value="1"/>
</dbReference>
<proteinExistence type="predicted"/>
<evidence type="ECO:0000313" key="3">
    <source>
        <dbReference type="EMBL" id="BAM79615.1"/>
    </source>
</evidence>
<feature type="region of interest" description="Disordered" evidence="1">
    <location>
        <begin position="64"/>
        <end position="143"/>
    </location>
</feature>
<dbReference type="Gene3D" id="1.10.10.60">
    <property type="entry name" value="Homeodomain-like"/>
    <property type="match status" value="1"/>
</dbReference>
<accession>M1V4R4</accession>
<dbReference type="EMBL" id="AP006489">
    <property type="protein sequence ID" value="BAM79615.1"/>
    <property type="molecule type" value="Genomic_DNA"/>
</dbReference>
<sequence length="353" mass="39880">MLALNDDVDINSSETERYASTYELERLKRLERNRIFLQQIWSKTFESGTDPLKQQNAEARQALGPVELSASVDQKKNSTLSRVRKRVPERDPKCTSTPQKPLRRSERKRFREEDCPVSNGPVELIRSTEDGTNSGNSDSTSRNEILSGVFDELYEIQRYFTEVAPLPADAPEPLRVDGHYRGWVNPEVAARWSIASNAAEAWNSNGGGRFSVRNPLGTTKGTSSTRVTLSAKEIARRSLQKNPNAYFYRHNEPGEEQWFGDWSPEELDRFMAVARQYGCGDKWGLFASHIPHRVGYQCSSAYRELILPKGLIFDPNYMMTSSGKAVYVGSQRRATGAGRLESPPMSTEDRSQT</sequence>
<organism evidence="3 4">
    <name type="scientific">Cyanidioschyzon merolae (strain NIES-3377 / 10D)</name>
    <name type="common">Unicellular red alga</name>
    <dbReference type="NCBI Taxonomy" id="280699"/>
    <lineage>
        <taxon>Eukaryota</taxon>
        <taxon>Rhodophyta</taxon>
        <taxon>Bangiophyceae</taxon>
        <taxon>Cyanidiales</taxon>
        <taxon>Cyanidiaceae</taxon>
        <taxon>Cyanidioschyzon</taxon>
    </lineage>
</organism>
<dbReference type="Gramene" id="CMG097CT">
    <property type="protein sequence ID" value="CMG097CT"/>
    <property type="gene ID" value="CMG097C"/>
</dbReference>
<protein>
    <recommendedName>
        <fullName evidence="2">Myb-like domain-containing protein</fullName>
    </recommendedName>
</protein>
<dbReference type="RefSeq" id="XP_005535901.1">
    <property type="nucleotide sequence ID" value="XM_005535844.1"/>
</dbReference>
<evidence type="ECO:0000256" key="1">
    <source>
        <dbReference type="SAM" id="MobiDB-lite"/>
    </source>
</evidence>
<feature type="domain" description="Myb-like" evidence="2">
    <location>
        <begin position="260"/>
        <end position="306"/>
    </location>
</feature>
<dbReference type="OrthoDB" id="10258692at2759"/>
<dbReference type="PROSITE" id="PS50090">
    <property type="entry name" value="MYB_LIKE"/>
    <property type="match status" value="1"/>
</dbReference>
<reference evidence="3 4" key="2">
    <citation type="journal article" date="2007" name="BMC Biol.">
        <title>A 100%-complete sequence reveals unusually simple genomic features in the hot-spring red alga Cyanidioschyzon merolae.</title>
        <authorList>
            <person name="Nozaki H."/>
            <person name="Takano H."/>
            <person name="Misumi O."/>
            <person name="Terasawa K."/>
            <person name="Matsuzaki M."/>
            <person name="Maruyama S."/>
            <person name="Nishida K."/>
            <person name="Yagisawa F."/>
            <person name="Yoshida Y."/>
            <person name="Fujiwara T."/>
            <person name="Takio S."/>
            <person name="Tamura K."/>
            <person name="Chung S.J."/>
            <person name="Nakamura S."/>
            <person name="Kuroiwa H."/>
            <person name="Tanaka K."/>
            <person name="Sato N."/>
            <person name="Kuroiwa T."/>
        </authorList>
    </citation>
    <scope>NUCLEOTIDE SEQUENCE [LARGE SCALE GENOMIC DNA]</scope>
    <source>
        <strain evidence="3 4">10D</strain>
    </source>
</reference>
<reference evidence="3 4" key="1">
    <citation type="journal article" date="2004" name="Nature">
        <title>Genome sequence of the ultrasmall unicellular red alga Cyanidioschyzon merolae 10D.</title>
        <authorList>
            <person name="Matsuzaki M."/>
            <person name="Misumi O."/>
            <person name="Shin-i T."/>
            <person name="Maruyama S."/>
            <person name="Takahara M."/>
            <person name="Miyagishima S."/>
            <person name="Mori T."/>
            <person name="Nishida K."/>
            <person name="Yagisawa F."/>
            <person name="Nishida K."/>
            <person name="Yoshida Y."/>
            <person name="Nishimura Y."/>
            <person name="Nakao S."/>
            <person name="Kobayashi T."/>
            <person name="Momoyama Y."/>
            <person name="Higashiyama T."/>
            <person name="Minoda A."/>
            <person name="Sano M."/>
            <person name="Nomoto H."/>
            <person name="Oishi K."/>
            <person name="Hayashi H."/>
            <person name="Ohta F."/>
            <person name="Nishizaka S."/>
            <person name="Haga S."/>
            <person name="Miura S."/>
            <person name="Morishita T."/>
            <person name="Kabeya Y."/>
            <person name="Terasawa K."/>
            <person name="Suzuki Y."/>
            <person name="Ishii Y."/>
            <person name="Asakawa S."/>
            <person name="Takano H."/>
            <person name="Ohta N."/>
            <person name="Kuroiwa H."/>
            <person name="Tanaka K."/>
            <person name="Shimizu N."/>
            <person name="Sugano S."/>
            <person name="Sato N."/>
            <person name="Nozaki H."/>
            <person name="Ogasawara N."/>
            <person name="Kohara Y."/>
            <person name="Kuroiwa T."/>
        </authorList>
    </citation>
    <scope>NUCLEOTIDE SEQUENCE [LARGE SCALE GENOMIC DNA]</scope>
    <source>
        <strain evidence="3 4">10D</strain>
    </source>
</reference>
<dbReference type="InterPro" id="IPR009057">
    <property type="entry name" value="Homeodomain-like_sf"/>
</dbReference>
<dbReference type="GeneID" id="16993249"/>
<dbReference type="HOGENOM" id="CLU_786109_0_0_1"/>
<feature type="region of interest" description="Disordered" evidence="1">
    <location>
        <begin position="334"/>
        <end position="353"/>
    </location>
</feature>
<dbReference type="SUPFAM" id="SSF46689">
    <property type="entry name" value="Homeodomain-like"/>
    <property type="match status" value="1"/>
</dbReference>
<evidence type="ECO:0000259" key="2">
    <source>
        <dbReference type="PROSITE" id="PS50090"/>
    </source>
</evidence>
<keyword evidence="4" id="KW-1185">Reference proteome</keyword>
<dbReference type="eggNOG" id="ENOG502S2ZR">
    <property type="taxonomic scope" value="Eukaryota"/>
</dbReference>
<feature type="compositionally biased region" description="Polar residues" evidence="1">
    <location>
        <begin position="130"/>
        <end position="143"/>
    </location>
</feature>
<dbReference type="AlphaFoldDB" id="M1V4R4"/>
<dbReference type="Pfam" id="PF00249">
    <property type="entry name" value="Myb_DNA-binding"/>
    <property type="match status" value="1"/>
</dbReference>
<evidence type="ECO:0000313" key="4">
    <source>
        <dbReference type="Proteomes" id="UP000007014"/>
    </source>
</evidence>
<dbReference type="STRING" id="280699.M1V4R4"/>
<dbReference type="KEGG" id="cme:CYME_CMG097C"/>
<name>M1V4R4_CYAM1</name>
<dbReference type="Proteomes" id="UP000007014">
    <property type="component" value="Chromosome 7"/>
</dbReference>